<sequence>MPKGSKKRRALRKKEAAAAAAREKPENEASSMASSEENSTVMPTVVFPKRTVLPEKMLASEVLDLRRKDAEKGIKEDALPTEISSSVQSLNTAAPLETSQADKIDMVVEASVVAEPCIIELESQDEDDGLIMPIDVCDSEGNETKDATEDLQDDDGGSVMASEDDAFLVITDNAVKSLTTLPCDLGLNVAESLNAENEVFTSVDAAVDQRALEHKNDIAVETKQDLVTTKNWVALENQDEVFTNVGDAVDQSAVENKKDNSVETKQDFVFSKNRVALENQEIAALNVEVAPVEDAPVEDAPVEDAPVEDAPAKIEEAFQVVEAAVQNKKDAILEDVNENDAVVENPGNAALNVVDAPKKTEGAAQVDEGPKNQEAILEDVNEIYKNSFEATVEDKITAASEVDASEKTGDAVPVVDVEAVFAARPAVDAICQTHDAVSVVPATPEVVKQLKEIKEIVKDVLNRLSAIDALLN</sequence>
<feature type="compositionally biased region" description="Low complexity" evidence="1">
    <location>
        <begin position="28"/>
        <end position="39"/>
    </location>
</feature>
<dbReference type="Proteomes" id="UP001237642">
    <property type="component" value="Unassembled WGS sequence"/>
</dbReference>
<protein>
    <submittedName>
        <fullName evidence="2">Uncharacterized protein</fullName>
    </submittedName>
</protein>
<reference evidence="2" key="1">
    <citation type="submission" date="2023-02" db="EMBL/GenBank/DDBJ databases">
        <title>Genome of toxic invasive species Heracleum sosnowskyi carries increased number of genes despite the absence of recent whole-genome duplications.</title>
        <authorList>
            <person name="Schelkunov M."/>
            <person name="Shtratnikova V."/>
            <person name="Makarenko M."/>
            <person name="Klepikova A."/>
            <person name="Omelchenko D."/>
            <person name="Novikova G."/>
            <person name="Obukhova E."/>
            <person name="Bogdanov V."/>
            <person name="Penin A."/>
            <person name="Logacheva M."/>
        </authorList>
    </citation>
    <scope>NUCLEOTIDE SEQUENCE</scope>
    <source>
        <strain evidence="2">Hsosn_3</strain>
        <tissue evidence="2">Leaf</tissue>
    </source>
</reference>
<feature type="compositionally biased region" description="Basic and acidic residues" evidence="1">
    <location>
        <begin position="13"/>
        <end position="27"/>
    </location>
</feature>
<dbReference type="AlphaFoldDB" id="A0AAD8N677"/>
<accession>A0AAD8N677</accession>
<dbReference type="EMBL" id="JAUIZM010000002">
    <property type="protein sequence ID" value="KAK1396258.1"/>
    <property type="molecule type" value="Genomic_DNA"/>
</dbReference>
<evidence type="ECO:0000256" key="1">
    <source>
        <dbReference type="SAM" id="MobiDB-lite"/>
    </source>
</evidence>
<organism evidence="2 3">
    <name type="scientific">Heracleum sosnowskyi</name>
    <dbReference type="NCBI Taxonomy" id="360622"/>
    <lineage>
        <taxon>Eukaryota</taxon>
        <taxon>Viridiplantae</taxon>
        <taxon>Streptophyta</taxon>
        <taxon>Embryophyta</taxon>
        <taxon>Tracheophyta</taxon>
        <taxon>Spermatophyta</taxon>
        <taxon>Magnoliopsida</taxon>
        <taxon>eudicotyledons</taxon>
        <taxon>Gunneridae</taxon>
        <taxon>Pentapetalae</taxon>
        <taxon>asterids</taxon>
        <taxon>campanulids</taxon>
        <taxon>Apiales</taxon>
        <taxon>Apiaceae</taxon>
        <taxon>Apioideae</taxon>
        <taxon>apioid superclade</taxon>
        <taxon>Tordylieae</taxon>
        <taxon>Tordyliinae</taxon>
        <taxon>Heracleum</taxon>
    </lineage>
</organism>
<evidence type="ECO:0000313" key="2">
    <source>
        <dbReference type="EMBL" id="KAK1396258.1"/>
    </source>
</evidence>
<keyword evidence="3" id="KW-1185">Reference proteome</keyword>
<evidence type="ECO:0000313" key="3">
    <source>
        <dbReference type="Proteomes" id="UP001237642"/>
    </source>
</evidence>
<feature type="compositionally biased region" description="Acidic residues" evidence="1">
    <location>
        <begin position="149"/>
        <end position="158"/>
    </location>
</feature>
<feature type="region of interest" description="Disordered" evidence="1">
    <location>
        <begin position="1"/>
        <end position="42"/>
    </location>
</feature>
<name>A0AAD8N677_9APIA</name>
<gene>
    <name evidence="2" type="ORF">POM88_006121</name>
</gene>
<reference evidence="2" key="2">
    <citation type="submission" date="2023-05" db="EMBL/GenBank/DDBJ databases">
        <authorList>
            <person name="Schelkunov M.I."/>
        </authorList>
    </citation>
    <scope>NUCLEOTIDE SEQUENCE</scope>
    <source>
        <strain evidence="2">Hsosn_3</strain>
        <tissue evidence="2">Leaf</tissue>
    </source>
</reference>
<feature type="region of interest" description="Disordered" evidence="1">
    <location>
        <begin position="139"/>
        <end position="158"/>
    </location>
</feature>
<comment type="caution">
    <text evidence="2">The sequence shown here is derived from an EMBL/GenBank/DDBJ whole genome shotgun (WGS) entry which is preliminary data.</text>
</comment>
<feature type="compositionally biased region" description="Basic residues" evidence="1">
    <location>
        <begin position="1"/>
        <end position="12"/>
    </location>
</feature>
<proteinExistence type="predicted"/>